<dbReference type="Proteomes" id="UP000597444">
    <property type="component" value="Unassembled WGS sequence"/>
</dbReference>
<evidence type="ECO:0000259" key="2">
    <source>
        <dbReference type="Pfam" id="PF08327"/>
    </source>
</evidence>
<dbReference type="RefSeq" id="WP_220208520.1">
    <property type="nucleotide sequence ID" value="NZ_BNJK01000002.1"/>
</dbReference>
<gene>
    <name evidence="3" type="ORF">KSF_077870</name>
</gene>
<evidence type="ECO:0000313" key="3">
    <source>
        <dbReference type="EMBL" id="GHO97739.1"/>
    </source>
</evidence>
<dbReference type="EMBL" id="BNJK01000002">
    <property type="protein sequence ID" value="GHO97739.1"/>
    <property type="molecule type" value="Genomic_DNA"/>
</dbReference>
<protein>
    <submittedName>
        <fullName evidence="3">Activator of HSP90 ATPase</fullName>
    </submittedName>
</protein>
<evidence type="ECO:0000313" key="4">
    <source>
        <dbReference type="Proteomes" id="UP000597444"/>
    </source>
</evidence>
<evidence type="ECO:0000256" key="1">
    <source>
        <dbReference type="ARBA" id="ARBA00006817"/>
    </source>
</evidence>
<comment type="caution">
    <text evidence="3">The sequence shown here is derived from an EMBL/GenBank/DDBJ whole genome shotgun (WGS) entry which is preliminary data.</text>
</comment>
<proteinExistence type="inferred from homology"/>
<name>A0A8J3ILD6_9CHLR</name>
<keyword evidence="4" id="KW-1185">Reference proteome</keyword>
<organism evidence="3 4">
    <name type="scientific">Reticulibacter mediterranei</name>
    <dbReference type="NCBI Taxonomy" id="2778369"/>
    <lineage>
        <taxon>Bacteria</taxon>
        <taxon>Bacillati</taxon>
        <taxon>Chloroflexota</taxon>
        <taxon>Ktedonobacteria</taxon>
        <taxon>Ktedonobacterales</taxon>
        <taxon>Reticulibacteraceae</taxon>
        <taxon>Reticulibacter</taxon>
    </lineage>
</organism>
<dbReference type="InterPro" id="IPR013538">
    <property type="entry name" value="ASHA1/2-like_C"/>
</dbReference>
<dbReference type="SUPFAM" id="SSF55961">
    <property type="entry name" value="Bet v1-like"/>
    <property type="match status" value="1"/>
</dbReference>
<dbReference type="CDD" id="cd08901">
    <property type="entry name" value="SRPBCC_CalC_Aha1-like_8"/>
    <property type="match status" value="1"/>
</dbReference>
<dbReference type="Pfam" id="PF08327">
    <property type="entry name" value="AHSA1"/>
    <property type="match status" value="1"/>
</dbReference>
<feature type="domain" description="Activator of Hsp90 ATPase homologue 1/2-like C-terminal" evidence="2">
    <location>
        <begin position="21"/>
        <end position="141"/>
    </location>
</feature>
<dbReference type="AlphaFoldDB" id="A0A8J3ILD6"/>
<accession>A0A8J3ILD6</accession>
<dbReference type="Gene3D" id="3.30.530.20">
    <property type="match status" value="1"/>
</dbReference>
<dbReference type="InterPro" id="IPR023393">
    <property type="entry name" value="START-like_dom_sf"/>
</dbReference>
<comment type="similarity">
    <text evidence="1">Belongs to the AHA1 family.</text>
</comment>
<sequence>MNNLQITKGPCAKSAMLIRRPVAEVFEAFIDPAITSKFWFTRGSGRLEPSKQVQWDWEMFNASARVNVKAVEQNKRIVVEWSGYDHPTMVEWTFTARPDNTTFVSVTNAGFVGDADTQVQQALDSTQGFTFVLSGLKAYLEHGIQLNLVADHFPDGVVTQQHS</sequence>
<reference evidence="3" key="1">
    <citation type="submission" date="2020-10" db="EMBL/GenBank/DDBJ databases">
        <title>Taxonomic study of unclassified bacteria belonging to the class Ktedonobacteria.</title>
        <authorList>
            <person name="Yabe S."/>
            <person name="Wang C.M."/>
            <person name="Zheng Y."/>
            <person name="Sakai Y."/>
            <person name="Cavaletti L."/>
            <person name="Monciardini P."/>
            <person name="Donadio S."/>
        </authorList>
    </citation>
    <scope>NUCLEOTIDE SEQUENCE</scope>
    <source>
        <strain evidence="3">ID150040</strain>
    </source>
</reference>